<feature type="active site" evidence="5">
    <location>
        <position position="242"/>
    </location>
</feature>
<feature type="domain" description="Aldehyde dehydrogenase" evidence="6">
    <location>
        <begin position="13"/>
        <end position="434"/>
    </location>
</feature>
<dbReference type="FunFam" id="3.40.309.10:FF:000003">
    <property type="entry name" value="Aldehyde dehydrogenase"/>
    <property type="match status" value="1"/>
</dbReference>
<dbReference type="GO" id="GO:0004029">
    <property type="term" value="F:aldehyde dehydrogenase (NAD+) activity"/>
    <property type="evidence" value="ECO:0007669"/>
    <property type="project" value="TreeGrafter"/>
</dbReference>
<dbReference type="PROSITE" id="PS00070">
    <property type="entry name" value="ALDEHYDE_DEHYDR_CYS"/>
    <property type="match status" value="1"/>
</dbReference>
<dbReference type="InterPro" id="IPR016163">
    <property type="entry name" value="Ald_DH_C"/>
</dbReference>
<dbReference type="InterPro" id="IPR015590">
    <property type="entry name" value="Aldehyde_DH_dom"/>
</dbReference>
<keyword evidence="2 4" id="KW-0560">Oxidoreductase</keyword>
<dbReference type="PANTHER" id="PTHR43570:SF20">
    <property type="entry name" value="ALDEHYDE DEHYDROGENASE ALDX-RELATED"/>
    <property type="match status" value="1"/>
</dbReference>
<dbReference type="InterPro" id="IPR012394">
    <property type="entry name" value="Aldehyde_DH_NAD(P)"/>
</dbReference>
<dbReference type="InterPro" id="IPR016162">
    <property type="entry name" value="Ald_DH_N"/>
</dbReference>
<keyword evidence="8" id="KW-1185">Reference proteome</keyword>
<protein>
    <recommendedName>
        <fullName evidence="4">Aldehyde dehydrogenase</fullName>
    </recommendedName>
</protein>
<evidence type="ECO:0000256" key="3">
    <source>
        <dbReference type="ARBA" id="ARBA00023027"/>
    </source>
</evidence>
<dbReference type="SUPFAM" id="SSF53720">
    <property type="entry name" value="ALDH-like"/>
    <property type="match status" value="1"/>
</dbReference>
<comment type="caution">
    <text evidence="7">The sequence shown here is derived from an EMBL/GenBank/DDBJ whole genome shotgun (WGS) entry which is preliminary data.</text>
</comment>
<keyword evidence="3" id="KW-0520">NAD</keyword>
<accession>A0A918PQG0</accession>
<dbReference type="InterPro" id="IPR016160">
    <property type="entry name" value="Ald_DH_CS_CYS"/>
</dbReference>
<dbReference type="Gene3D" id="3.40.605.10">
    <property type="entry name" value="Aldehyde Dehydrogenase, Chain A, domain 1"/>
    <property type="match status" value="1"/>
</dbReference>
<evidence type="ECO:0000313" key="8">
    <source>
        <dbReference type="Proteomes" id="UP000619457"/>
    </source>
</evidence>
<dbReference type="Proteomes" id="UP000619457">
    <property type="component" value="Unassembled WGS sequence"/>
</dbReference>
<dbReference type="Gene3D" id="3.40.309.10">
    <property type="entry name" value="Aldehyde Dehydrogenase, Chain A, domain 2"/>
    <property type="match status" value="1"/>
</dbReference>
<dbReference type="FunFam" id="3.40.605.10:FF:000004">
    <property type="entry name" value="Aldehyde dehydrogenase"/>
    <property type="match status" value="1"/>
</dbReference>
<name>A0A918PQG0_9BACT</name>
<evidence type="ECO:0000256" key="2">
    <source>
        <dbReference type="ARBA" id="ARBA00023002"/>
    </source>
</evidence>
<dbReference type="Pfam" id="PF00171">
    <property type="entry name" value="Aldedh"/>
    <property type="match status" value="1"/>
</dbReference>
<evidence type="ECO:0000313" key="7">
    <source>
        <dbReference type="EMBL" id="GGZ18251.1"/>
    </source>
</evidence>
<sequence>MTEEIFNNQIDKAKKNRTSPLQDRLNRLLRLKEWIKDHQKEIEKALYSDLKKPSTEANITETSFVVMEINHALKNLKKWAGPHAVKTPSIMMGTQAYIQAEPKGVALIISPWNYPFSLCIGPLVSAIAAGCSVFLKPSEHTPHSSALIRRLVAEVFLPEDVMVYEGGVSVTEDLLTLPFDHIFFTGSTKVGKVIMKAAAKNLSSVTLELGGKCPVVIDKGYDLKDAARKIIAGKFMNCGQTCIAPDHVYVHEANYEEFISLLIEQLRASYNPKEKGYDQTKDYGRIVNENHMIRLQDLLNDAQNKGARLLEGGKYSIDNKFFAPTLIDQISENMQIMQEEIFGPILPILTYHQLDEVIEDIQNRYKPLSVYVFTKEEYVEELFRSRTSSGSLVINDCNIQFVHNELPFGGVGRSGQGRGHGQAGFMAFSNPKSVLKQRTGKTLPRLLYPPYGLKTKGLVKTMMKWILRG</sequence>
<comment type="similarity">
    <text evidence="1 4">Belongs to the aldehyde dehydrogenase family.</text>
</comment>
<organism evidence="7 8">
    <name type="scientific">Echinicola pacifica</name>
    <dbReference type="NCBI Taxonomy" id="346377"/>
    <lineage>
        <taxon>Bacteria</taxon>
        <taxon>Pseudomonadati</taxon>
        <taxon>Bacteroidota</taxon>
        <taxon>Cytophagia</taxon>
        <taxon>Cytophagales</taxon>
        <taxon>Cyclobacteriaceae</taxon>
        <taxon>Echinicola</taxon>
    </lineage>
</organism>
<dbReference type="GO" id="GO:0005737">
    <property type="term" value="C:cytoplasm"/>
    <property type="evidence" value="ECO:0007669"/>
    <property type="project" value="TreeGrafter"/>
</dbReference>
<reference evidence="7" key="1">
    <citation type="journal article" date="2014" name="Int. J. Syst. Evol. Microbiol.">
        <title>Complete genome sequence of Corynebacterium casei LMG S-19264T (=DSM 44701T), isolated from a smear-ripened cheese.</title>
        <authorList>
            <consortium name="US DOE Joint Genome Institute (JGI-PGF)"/>
            <person name="Walter F."/>
            <person name="Albersmeier A."/>
            <person name="Kalinowski J."/>
            <person name="Ruckert C."/>
        </authorList>
    </citation>
    <scope>NUCLEOTIDE SEQUENCE</scope>
    <source>
        <strain evidence="7">KCTC 12368</strain>
    </source>
</reference>
<dbReference type="InterPro" id="IPR016161">
    <property type="entry name" value="Ald_DH/histidinol_DH"/>
</dbReference>
<evidence type="ECO:0000256" key="4">
    <source>
        <dbReference type="PIRNR" id="PIRNR036492"/>
    </source>
</evidence>
<dbReference type="EMBL" id="BMWX01000002">
    <property type="protein sequence ID" value="GGZ18251.1"/>
    <property type="molecule type" value="Genomic_DNA"/>
</dbReference>
<proteinExistence type="inferred from homology"/>
<gene>
    <name evidence="7" type="primary">putA</name>
    <name evidence="7" type="ORF">GCM10007049_07980</name>
</gene>
<dbReference type="AlphaFoldDB" id="A0A918PQG0"/>
<dbReference type="GO" id="GO:0006081">
    <property type="term" value="P:aldehyde metabolic process"/>
    <property type="evidence" value="ECO:0007669"/>
    <property type="project" value="InterPro"/>
</dbReference>
<dbReference type="RefSeq" id="WP_018472703.1">
    <property type="nucleotide sequence ID" value="NZ_BMWX01000002.1"/>
</dbReference>
<reference evidence="7" key="2">
    <citation type="submission" date="2020-09" db="EMBL/GenBank/DDBJ databases">
        <authorList>
            <person name="Sun Q."/>
            <person name="Kim S."/>
        </authorList>
    </citation>
    <scope>NUCLEOTIDE SEQUENCE</scope>
    <source>
        <strain evidence="7">KCTC 12368</strain>
    </source>
</reference>
<evidence type="ECO:0000256" key="5">
    <source>
        <dbReference type="PIRSR" id="PIRSR036492-1"/>
    </source>
</evidence>
<evidence type="ECO:0000256" key="1">
    <source>
        <dbReference type="ARBA" id="ARBA00009986"/>
    </source>
</evidence>
<dbReference type="PIRSF" id="PIRSF036492">
    <property type="entry name" value="ALDH"/>
    <property type="match status" value="1"/>
</dbReference>
<dbReference type="PANTHER" id="PTHR43570">
    <property type="entry name" value="ALDEHYDE DEHYDROGENASE"/>
    <property type="match status" value="1"/>
</dbReference>
<evidence type="ECO:0000259" key="6">
    <source>
        <dbReference type="Pfam" id="PF00171"/>
    </source>
</evidence>
<feature type="active site" evidence="5">
    <location>
        <position position="208"/>
    </location>
</feature>